<organism evidence="2 3">
    <name type="scientific">Stachybotrys elegans</name>
    <dbReference type="NCBI Taxonomy" id="80388"/>
    <lineage>
        <taxon>Eukaryota</taxon>
        <taxon>Fungi</taxon>
        <taxon>Dikarya</taxon>
        <taxon>Ascomycota</taxon>
        <taxon>Pezizomycotina</taxon>
        <taxon>Sordariomycetes</taxon>
        <taxon>Hypocreomycetidae</taxon>
        <taxon>Hypocreales</taxon>
        <taxon>Stachybotryaceae</taxon>
        <taxon>Stachybotrys</taxon>
    </lineage>
</organism>
<accession>A0A8K0T1P9</accession>
<evidence type="ECO:0000313" key="3">
    <source>
        <dbReference type="Proteomes" id="UP000813444"/>
    </source>
</evidence>
<gene>
    <name evidence="2" type="ORF">B0I35DRAFT_417612</name>
</gene>
<name>A0A8K0T1P9_9HYPO</name>
<proteinExistence type="predicted"/>
<evidence type="ECO:0000256" key="1">
    <source>
        <dbReference type="SAM" id="MobiDB-lite"/>
    </source>
</evidence>
<dbReference type="AlphaFoldDB" id="A0A8K0T1P9"/>
<dbReference type="EMBL" id="JAGPNK010000001">
    <property type="protein sequence ID" value="KAH7328521.1"/>
    <property type="molecule type" value="Genomic_DNA"/>
</dbReference>
<dbReference type="Proteomes" id="UP000813444">
    <property type="component" value="Unassembled WGS sequence"/>
</dbReference>
<keyword evidence="3" id="KW-1185">Reference proteome</keyword>
<feature type="region of interest" description="Disordered" evidence="1">
    <location>
        <begin position="1"/>
        <end position="31"/>
    </location>
</feature>
<protein>
    <submittedName>
        <fullName evidence="2">Uncharacterized protein</fullName>
    </submittedName>
</protein>
<evidence type="ECO:0000313" key="2">
    <source>
        <dbReference type="EMBL" id="KAH7328521.1"/>
    </source>
</evidence>
<comment type="caution">
    <text evidence="2">The sequence shown here is derived from an EMBL/GenBank/DDBJ whole genome shotgun (WGS) entry which is preliminary data.</text>
</comment>
<sequence length="179" mass="19028">MGKISPDGTAGRGWQGTPAAANFSSPEDVSLDTENPLRQIAVVIVISLGSRGERGGPASIIRHAPARHVCAILTCCFFWRHPVSPRTPAGRSEHGKKYVRRHAVMFLLLLVGLVSEVLGSAKGARCPRCPSKHRSEEVSSDWEISGLLCLSSSGTAVAGGALLAQCRPSRVISRVRSAH</sequence>
<reference evidence="2" key="1">
    <citation type="journal article" date="2021" name="Nat. Commun.">
        <title>Genetic determinants of endophytism in the Arabidopsis root mycobiome.</title>
        <authorList>
            <person name="Mesny F."/>
            <person name="Miyauchi S."/>
            <person name="Thiergart T."/>
            <person name="Pickel B."/>
            <person name="Atanasova L."/>
            <person name="Karlsson M."/>
            <person name="Huettel B."/>
            <person name="Barry K.W."/>
            <person name="Haridas S."/>
            <person name="Chen C."/>
            <person name="Bauer D."/>
            <person name="Andreopoulos W."/>
            <person name="Pangilinan J."/>
            <person name="LaButti K."/>
            <person name="Riley R."/>
            <person name="Lipzen A."/>
            <person name="Clum A."/>
            <person name="Drula E."/>
            <person name="Henrissat B."/>
            <person name="Kohler A."/>
            <person name="Grigoriev I.V."/>
            <person name="Martin F.M."/>
            <person name="Hacquard S."/>
        </authorList>
    </citation>
    <scope>NUCLEOTIDE SEQUENCE</scope>
    <source>
        <strain evidence="2">MPI-CAGE-CH-0235</strain>
    </source>
</reference>